<dbReference type="InterPro" id="IPR053163">
    <property type="entry name" value="HTH-type_regulator_Rgg"/>
</dbReference>
<organism evidence="2 3">
    <name type="scientific">Listeria booriae</name>
    <dbReference type="NCBI Taxonomy" id="1552123"/>
    <lineage>
        <taxon>Bacteria</taxon>
        <taxon>Bacillati</taxon>
        <taxon>Bacillota</taxon>
        <taxon>Bacilli</taxon>
        <taxon>Bacillales</taxon>
        <taxon>Listeriaceae</taxon>
        <taxon>Listeria</taxon>
    </lineage>
</organism>
<reference evidence="2 3" key="1">
    <citation type="submission" date="2020-03" db="EMBL/GenBank/DDBJ databases">
        <title>Soil Listeria distribution.</title>
        <authorList>
            <person name="Liao J."/>
            <person name="Wiedmann M."/>
        </authorList>
    </citation>
    <scope>NUCLEOTIDE SEQUENCE [LARGE SCALE GENOMIC DNA]</scope>
    <source>
        <strain evidence="2 3">FSL L7-1681</strain>
    </source>
</reference>
<dbReference type="AlphaFoldDB" id="A0A841Y6N9"/>
<dbReference type="Pfam" id="PF21259">
    <property type="entry name" value="Rgg_C"/>
    <property type="match status" value="1"/>
</dbReference>
<dbReference type="InterPro" id="IPR010982">
    <property type="entry name" value="Lambda_DNA-bd_dom_sf"/>
</dbReference>
<protein>
    <submittedName>
        <fullName evidence="2">Helix-turn-helix domain-containing protein</fullName>
    </submittedName>
</protein>
<dbReference type="InterPro" id="IPR010057">
    <property type="entry name" value="Transcription_activator_Rgg_C"/>
</dbReference>
<dbReference type="EMBL" id="JAARPL010000004">
    <property type="protein sequence ID" value="MBC1372115.1"/>
    <property type="molecule type" value="Genomic_DNA"/>
</dbReference>
<dbReference type="PROSITE" id="PS50943">
    <property type="entry name" value="HTH_CROC1"/>
    <property type="match status" value="1"/>
</dbReference>
<dbReference type="NCBIfam" id="TIGR01716">
    <property type="entry name" value="RGG_Cterm"/>
    <property type="match status" value="1"/>
</dbReference>
<dbReference type="SMART" id="SM00530">
    <property type="entry name" value="HTH_XRE"/>
    <property type="match status" value="1"/>
</dbReference>
<dbReference type="CDD" id="cd00093">
    <property type="entry name" value="HTH_XRE"/>
    <property type="match status" value="1"/>
</dbReference>
<evidence type="ECO:0000313" key="3">
    <source>
        <dbReference type="Proteomes" id="UP000591929"/>
    </source>
</evidence>
<dbReference type="Pfam" id="PF12844">
    <property type="entry name" value="HTH_19"/>
    <property type="match status" value="1"/>
</dbReference>
<dbReference type="InterPro" id="IPR011990">
    <property type="entry name" value="TPR-like_helical_dom_sf"/>
</dbReference>
<proteinExistence type="predicted"/>
<gene>
    <name evidence="2" type="ORF">HB847_06995</name>
</gene>
<dbReference type="SUPFAM" id="SSF47413">
    <property type="entry name" value="lambda repressor-like DNA-binding domains"/>
    <property type="match status" value="1"/>
</dbReference>
<dbReference type="Gene3D" id="1.25.40.10">
    <property type="entry name" value="Tetratricopeptide repeat domain"/>
    <property type="match status" value="1"/>
</dbReference>
<feature type="domain" description="HTH cro/C1-type" evidence="1">
    <location>
        <begin position="7"/>
        <end position="60"/>
    </location>
</feature>
<accession>A0A841Y6N9</accession>
<name>A0A841Y6N9_9LIST</name>
<sequence>MNFGETIRKIRKDKNFTQKELSEGILTRSHLSQIETNNYYPSYDKFFLLLNRLNVIFEEFLFVQNDQKMLFNQQIRSEISEAANLNDTEKLKNLAVTAKNLYKKTDNITYYHYMLICKALISYSASHTVNDEMIQFVIPIKDYLFGMDNWYLYELKLFNNIIYALTVEEALLFSRTSLKRLGNFQYFLEFRHIEQHIYTNLSTLCLEHGDFKAAKNFAEIAIEKATKYTLIYEKVCSEINHAIACIKLDEIGRSYEVIKKNMLIIEYLEFDNLHEHFSNFLKKFKIEVAL</sequence>
<comment type="caution">
    <text evidence="2">The sequence shown here is derived from an EMBL/GenBank/DDBJ whole genome shotgun (WGS) entry which is preliminary data.</text>
</comment>
<dbReference type="RefSeq" id="WP_185376674.1">
    <property type="nucleotide sequence ID" value="NZ_JAARPL010000004.1"/>
</dbReference>
<evidence type="ECO:0000313" key="2">
    <source>
        <dbReference type="EMBL" id="MBC1372115.1"/>
    </source>
</evidence>
<dbReference type="InterPro" id="IPR001387">
    <property type="entry name" value="Cro/C1-type_HTH"/>
</dbReference>
<dbReference type="GO" id="GO:0003677">
    <property type="term" value="F:DNA binding"/>
    <property type="evidence" value="ECO:0007669"/>
    <property type="project" value="InterPro"/>
</dbReference>
<dbReference type="Proteomes" id="UP000591929">
    <property type="component" value="Unassembled WGS sequence"/>
</dbReference>
<evidence type="ECO:0000259" key="1">
    <source>
        <dbReference type="PROSITE" id="PS50943"/>
    </source>
</evidence>
<dbReference type="PANTHER" id="PTHR37038">
    <property type="entry name" value="TRANSCRIPTIONAL REGULATOR-RELATED"/>
    <property type="match status" value="1"/>
</dbReference>